<reference evidence="2 3" key="1">
    <citation type="submission" date="2019-06" db="EMBL/GenBank/DDBJ databases">
        <title>Genome Sequence of the Brown Rot Fungal Pathogen Monilinia fructicola.</title>
        <authorList>
            <person name="De Miccolis Angelini R.M."/>
            <person name="Landi L."/>
            <person name="Abate D."/>
            <person name="Pollastro S."/>
            <person name="Romanazzi G."/>
            <person name="Faretra F."/>
        </authorList>
    </citation>
    <scope>NUCLEOTIDE SEQUENCE [LARGE SCALE GENOMIC DNA]</scope>
    <source>
        <strain evidence="2 3">Mfrc123</strain>
    </source>
</reference>
<evidence type="ECO:0000313" key="3">
    <source>
        <dbReference type="Proteomes" id="UP000322873"/>
    </source>
</evidence>
<proteinExistence type="predicted"/>
<evidence type="ECO:0000313" key="2">
    <source>
        <dbReference type="EMBL" id="KAA8574465.1"/>
    </source>
</evidence>
<feature type="compositionally biased region" description="Polar residues" evidence="1">
    <location>
        <begin position="86"/>
        <end position="101"/>
    </location>
</feature>
<feature type="region of interest" description="Disordered" evidence="1">
    <location>
        <begin position="36"/>
        <end position="66"/>
    </location>
</feature>
<sequence>MGRGTEQKRSRSLRTLSYSHAYFPLLLPCLTPTPVSISTSTSSSTSTSTSTFHPPHPPLRPGSDFNTVDRLASVSASASASTFASNHKSQITNHKSKSQVTSPRSRSRSRIPRNHSFFPIHSYPSPNSPTLFSPIPIPIPIPFQFNPNPTHPISIQFLQKINSIKRKGKKKEENYYLGTIIIGELL</sequence>
<evidence type="ECO:0000256" key="1">
    <source>
        <dbReference type="SAM" id="MobiDB-lite"/>
    </source>
</evidence>
<feature type="region of interest" description="Disordered" evidence="1">
    <location>
        <begin position="83"/>
        <end position="119"/>
    </location>
</feature>
<keyword evidence="3" id="KW-1185">Reference proteome</keyword>
<gene>
    <name evidence="2" type="ORF">EYC84_005926</name>
</gene>
<name>A0A5M9K6N6_MONFR</name>
<dbReference type="EMBL" id="VICG01000003">
    <property type="protein sequence ID" value="KAA8574465.1"/>
    <property type="molecule type" value="Genomic_DNA"/>
</dbReference>
<dbReference type="Proteomes" id="UP000322873">
    <property type="component" value="Unassembled WGS sequence"/>
</dbReference>
<accession>A0A5M9K6N6</accession>
<dbReference type="AlphaFoldDB" id="A0A5M9K6N6"/>
<comment type="caution">
    <text evidence="2">The sequence shown here is derived from an EMBL/GenBank/DDBJ whole genome shotgun (WGS) entry which is preliminary data.</text>
</comment>
<feature type="compositionally biased region" description="Low complexity" evidence="1">
    <location>
        <begin position="36"/>
        <end position="53"/>
    </location>
</feature>
<organism evidence="2 3">
    <name type="scientific">Monilinia fructicola</name>
    <name type="common">Brown rot fungus</name>
    <name type="synonym">Ciboria fructicola</name>
    <dbReference type="NCBI Taxonomy" id="38448"/>
    <lineage>
        <taxon>Eukaryota</taxon>
        <taxon>Fungi</taxon>
        <taxon>Dikarya</taxon>
        <taxon>Ascomycota</taxon>
        <taxon>Pezizomycotina</taxon>
        <taxon>Leotiomycetes</taxon>
        <taxon>Helotiales</taxon>
        <taxon>Sclerotiniaceae</taxon>
        <taxon>Monilinia</taxon>
    </lineage>
</organism>
<protein>
    <submittedName>
        <fullName evidence="2">Uncharacterized protein</fullName>
    </submittedName>
</protein>